<dbReference type="RefSeq" id="WP_118926243.1">
    <property type="nucleotide sequence ID" value="NZ_QXGH01000019.1"/>
</dbReference>
<dbReference type="EMBL" id="QXGH01000019">
    <property type="protein sequence ID" value="RHW26137.1"/>
    <property type="molecule type" value="Genomic_DNA"/>
</dbReference>
<protein>
    <submittedName>
        <fullName evidence="2">Uncharacterized protein</fullName>
    </submittedName>
</protein>
<keyword evidence="1" id="KW-0812">Transmembrane</keyword>
<name>A0A417Y0Q0_9ACTN</name>
<keyword evidence="3" id="KW-1185">Reference proteome</keyword>
<gene>
    <name evidence="2" type="ORF">D0Z08_15970</name>
</gene>
<reference evidence="2 3" key="1">
    <citation type="submission" date="2018-09" db="EMBL/GenBank/DDBJ databases">
        <title>Genome sequencing of Nocardioides immobilis CCTCC AB 2017083 for comparison to Nocardioides silvaticus.</title>
        <authorList>
            <person name="Li C."/>
            <person name="Wang G."/>
        </authorList>
    </citation>
    <scope>NUCLEOTIDE SEQUENCE [LARGE SCALE GENOMIC DNA]</scope>
    <source>
        <strain evidence="2 3">CCTCC AB 2017083</strain>
    </source>
</reference>
<sequence>MTSHLTTTPATGRQAIANWPLFAALSTGAAAVLTAVGTFWSPLADYESTLTMDEFISWLVVVAITIVGAAIVFGLVVRTTPSDGGRVRTPVLAVLAVLSLAVFWSGLPMVLAGGAVCTALVNPRALGSRVALVLAALVTIVAVWGALAG</sequence>
<keyword evidence="1" id="KW-1133">Transmembrane helix</keyword>
<feature type="transmembrane region" description="Helical" evidence="1">
    <location>
        <begin position="127"/>
        <end position="147"/>
    </location>
</feature>
<keyword evidence="1" id="KW-0472">Membrane</keyword>
<accession>A0A417Y0Q0</accession>
<evidence type="ECO:0000313" key="3">
    <source>
        <dbReference type="Proteomes" id="UP000283644"/>
    </source>
</evidence>
<evidence type="ECO:0000313" key="2">
    <source>
        <dbReference type="EMBL" id="RHW26137.1"/>
    </source>
</evidence>
<evidence type="ECO:0000256" key="1">
    <source>
        <dbReference type="SAM" id="Phobius"/>
    </source>
</evidence>
<comment type="caution">
    <text evidence="2">The sequence shown here is derived from an EMBL/GenBank/DDBJ whole genome shotgun (WGS) entry which is preliminary data.</text>
</comment>
<feature type="transmembrane region" description="Helical" evidence="1">
    <location>
        <begin position="89"/>
        <end position="107"/>
    </location>
</feature>
<feature type="transmembrane region" description="Helical" evidence="1">
    <location>
        <begin position="21"/>
        <end position="43"/>
    </location>
</feature>
<dbReference type="AlphaFoldDB" id="A0A417Y0Q0"/>
<dbReference type="Proteomes" id="UP000283644">
    <property type="component" value="Unassembled WGS sequence"/>
</dbReference>
<organism evidence="2 3">
    <name type="scientific">Nocardioides immobilis</name>
    <dbReference type="NCBI Taxonomy" id="2049295"/>
    <lineage>
        <taxon>Bacteria</taxon>
        <taxon>Bacillati</taxon>
        <taxon>Actinomycetota</taxon>
        <taxon>Actinomycetes</taxon>
        <taxon>Propionibacteriales</taxon>
        <taxon>Nocardioidaceae</taxon>
        <taxon>Nocardioides</taxon>
    </lineage>
</organism>
<proteinExistence type="predicted"/>
<feature type="transmembrane region" description="Helical" evidence="1">
    <location>
        <begin position="55"/>
        <end position="77"/>
    </location>
</feature>